<accession>A0A177L209</accession>
<feature type="domain" description="Rhodanese" evidence="2">
    <location>
        <begin position="17"/>
        <end position="112"/>
    </location>
</feature>
<dbReference type="CDD" id="cd07724">
    <property type="entry name" value="POD-like_MBL-fold"/>
    <property type="match status" value="1"/>
</dbReference>
<evidence type="ECO:0000313" key="4">
    <source>
        <dbReference type="Proteomes" id="UP000077271"/>
    </source>
</evidence>
<dbReference type="PANTHER" id="PTHR43084:SF7">
    <property type="entry name" value="BETA-LACTAMASE DOMAIN PROTEIN"/>
    <property type="match status" value="1"/>
</dbReference>
<gene>
    <name evidence="3" type="ORF">AWH48_00920</name>
</gene>
<dbReference type="Proteomes" id="UP000077271">
    <property type="component" value="Unassembled WGS sequence"/>
</dbReference>
<evidence type="ECO:0000259" key="2">
    <source>
        <dbReference type="PROSITE" id="PS50206"/>
    </source>
</evidence>
<dbReference type="PROSITE" id="PS50206">
    <property type="entry name" value="RHODANESE_3"/>
    <property type="match status" value="1"/>
</dbReference>
<dbReference type="SUPFAM" id="SSF56281">
    <property type="entry name" value="Metallo-hydrolase/oxidoreductase"/>
    <property type="match status" value="1"/>
</dbReference>
<dbReference type="InterPro" id="IPR036866">
    <property type="entry name" value="RibonucZ/Hydroxyglut_hydro"/>
</dbReference>
<dbReference type="InterPro" id="IPR036873">
    <property type="entry name" value="Rhodanese-like_dom_sf"/>
</dbReference>
<dbReference type="InterPro" id="IPR051682">
    <property type="entry name" value="Mito_Persulfide_Diox"/>
</dbReference>
<evidence type="ECO:0000313" key="3">
    <source>
        <dbReference type="EMBL" id="OAH59700.1"/>
    </source>
</evidence>
<dbReference type="InterPro" id="IPR044528">
    <property type="entry name" value="POD-like_MBL-fold"/>
</dbReference>
<dbReference type="GO" id="GO:0070813">
    <property type="term" value="P:hydrogen sulfide metabolic process"/>
    <property type="evidence" value="ECO:0007669"/>
    <property type="project" value="TreeGrafter"/>
</dbReference>
<dbReference type="InterPro" id="IPR001763">
    <property type="entry name" value="Rhodanese-like_dom"/>
</dbReference>
<dbReference type="SMART" id="SM00849">
    <property type="entry name" value="Lactamase_B"/>
    <property type="match status" value="1"/>
</dbReference>
<protein>
    <recommendedName>
        <fullName evidence="2">Rhodanese domain-containing protein</fullName>
    </recommendedName>
</protein>
<dbReference type="Pfam" id="PF00753">
    <property type="entry name" value="Lactamase_B"/>
    <property type="match status" value="1"/>
</dbReference>
<dbReference type="GO" id="GO:0050313">
    <property type="term" value="F:sulfur dioxygenase activity"/>
    <property type="evidence" value="ECO:0007669"/>
    <property type="project" value="InterPro"/>
</dbReference>
<dbReference type="Gene3D" id="3.60.15.10">
    <property type="entry name" value="Ribonuclease Z/Hydroxyacylglutathione hydrolase-like"/>
    <property type="match status" value="1"/>
</dbReference>
<dbReference type="SUPFAM" id="SSF52821">
    <property type="entry name" value="Rhodanese/Cell cycle control phosphatase"/>
    <property type="match status" value="1"/>
</dbReference>
<reference evidence="3 4" key="1">
    <citation type="submission" date="2016-01" db="EMBL/GenBank/DDBJ databases">
        <title>Investigation of taxonomic status of Bacillus aminovorans.</title>
        <authorList>
            <person name="Verma A."/>
            <person name="Pal Y."/>
            <person name="Krishnamurthi S."/>
        </authorList>
    </citation>
    <scope>NUCLEOTIDE SEQUENCE [LARGE SCALE GENOMIC DNA]</scope>
    <source>
        <strain evidence="3 4">DSM 4337</strain>
    </source>
</reference>
<evidence type="ECO:0000256" key="1">
    <source>
        <dbReference type="SAM" id="MobiDB-lite"/>
    </source>
</evidence>
<dbReference type="Pfam" id="PF00581">
    <property type="entry name" value="Rhodanese"/>
    <property type="match status" value="1"/>
</dbReference>
<dbReference type="RefSeq" id="WP_063974299.1">
    <property type="nucleotide sequence ID" value="NZ_LQWZ01000001.1"/>
</dbReference>
<dbReference type="Gene3D" id="3.40.250.10">
    <property type="entry name" value="Rhodanese-like domain"/>
    <property type="match status" value="1"/>
</dbReference>
<dbReference type="InterPro" id="IPR001279">
    <property type="entry name" value="Metallo-B-lactamas"/>
</dbReference>
<dbReference type="FunFam" id="3.40.250.10:FF:000040">
    <property type="entry name" value="Zn-dependent hydroxyacylglutathione hydrolase"/>
    <property type="match status" value="1"/>
</dbReference>
<sequence>MPVNSLTAKEVTKKVINKEPFFILDVRNEEAFQDWKIEGENIQSLNIPYFDLLDGVEEMLDQVPADKEVLVVCAKEGSSIMVADMLSEAGRTVSYLKGGMKVWGEHLEPVKVGDLKDGGELYQFVRIGKGCLSYMIVSNGEAALIDSTRMSDVYIDFVQEIGAKITHVFDTHLHADHISGGRKIAETTNATYWLPPKDAQDVTFDYQPLEEGQDVTIGNTTIKIHPLYSPGHTIGSTSFIVDDSYLLSGDILFIDSIGRPDLAGLAEDWVRDLRETLYTRYKELSDDLIVLPAHFMIMEELNDDGSVSEKLGTLFEKNHGLNIEDEAAFREMVTGNLPPQPNAYQEIRETNMGKVEPDEEKQREMEIGPNRCAIR</sequence>
<dbReference type="SMART" id="SM00450">
    <property type="entry name" value="RHOD"/>
    <property type="match status" value="1"/>
</dbReference>
<dbReference type="EMBL" id="LQWZ01000001">
    <property type="protein sequence ID" value="OAH59700.1"/>
    <property type="molecule type" value="Genomic_DNA"/>
</dbReference>
<dbReference type="GO" id="GO:0006749">
    <property type="term" value="P:glutathione metabolic process"/>
    <property type="evidence" value="ECO:0007669"/>
    <property type="project" value="InterPro"/>
</dbReference>
<comment type="caution">
    <text evidence="3">The sequence shown here is derived from an EMBL/GenBank/DDBJ whole genome shotgun (WGS) entry which is preliminary data.</text>
</comment>
<dbReference type="PANTHER" id="PTHR43084">
    <property type="entry name" value="PERSULFIDE DIOXYGENASE ETHE1"/>
    <property type="match status" value="1"/>
</dbReference>
<name>A0A177L209_9BACI</name>
<proteinExistence type="predicted"/>
<dbReference type="OrthoDB" id="9784009at2"/>
<organism evidence="3 4">
    <name type="scientific">Domibacillus aminovorans</name>
    <dbReference type="NCBI Taxonomy" id="29332"/>
    <lineage>
        <taxon>Bacteria</taxon>
        <taxon>Bacillati</taxon>
        <taxon>Bacillota</taxon>
        <taxon>Bacilli</taxon>
        <taxon>Bacillales</taxon>
        <taxon>Bacillaceae</taxon>
        <taxon>Domibacillus</taxon>
    </lineage>
</organism>
<dbReference type="AlphaFoldDB" id="A0A177L209"/>
<feature type="region of interest" description="Disordered" evidence="1">
    <location>
        <begin position="355"/>
        <end position="375"/>
    </location>
</feature>